<proteinExistence type="predicted"/>
<organism evidence="2">
    <name type="scientific">bioreactor metagenome</name>
    <dbReference type="NCBI Taxonomy" id="1076179"/>
    <lineage>
        <taxon>unclassified sequences</taxon>
        <taxon>metagenomes</taxon>
        <taxon>ecological metagenomes</taxon>
    </lineage>
</organism>
<gene>
    <name evidence="2" type="ORF">SDC9_192619</name>
</gene>
<comment type="caution">
    <text evidence="2">The sequence shown here is derived from an EMBL/GenBank/DDBJ whole genome shotgun (WGS) entry which is preliminary data.</text>
</comment>
<evidence type="ECO:0000259" key="1">
    <source>
        <dbReference type="Pfam" id="PF07833"/>
    </source>
</evidence>
<dbReference type="InterPro" id="IPR036582">
    <property type="entry name" value="Mao_N_sf"/>
</dbReference>
<dbReference type="InterPro" id="IPR012854">
    <property type="entry name" value="Cu_amine_oxidase-like_N"/>
</dbReference>
<dbReference type="Gene3D" id="3.30.457.10">
    <property type="entry name" value="Copper amine oxidase-like, N-terminal domain"/>
    <property type="match status" value="1"/>
</dbReference>
<name>A0A645I2R4_9ZZZZ</name>
<evidence type="ECO:0000313" key="2">
    <source>
        <dbReference type="EMBL" id="MPN45052.1"/>
    </source>
</evidence>
<sequence>MEVTWNDSTKTVTFTKGSDVLTLTIGEKQYQKNGVPYSIDTAAELQWSRTMVPIRFVAEALGHAVEWNAQLNMVYITKSELPWLLEDPIERQATNDVALVISPLLRDFV</sequence>
<reference evidence="2" key="1">
    <citation type="submission" date="2019-08" db="EMBL/GenBank/DDBJ databases">
        <authorList>
            <person name="Kucharzyk K."/>
            <person name="Murdoch R.W."/>
            <person name="Higgins S."/>
            <person name="Loffler F."/>
        </authorList>
    </citation>
    <scope>NUCLEOTIDE SEQUENCE</scope>
</reference>
<dbReference type="AlphaFoldDB" id="A0A645I2R4"/>
<protein>
    <recommendedName>
        <fullName evidence="1">Copper amine oxidase-like N-terminal domain-containing protein</fullName>
    </recommendedName>
</protein>
<feature type="domain" description="Copper amine oxidase-like N-terminal" evidence="1">
    <location>
        <begin position="2"/>
        <end position="76"/>
    </location>
</feature>
<dbReference type="SUPFAM" id="SSF55383">
    <property type="entry name" value="Copper amine oxidase, domain N"/>
    <property type="match status" value="1"/>
</dbReference>
<dbReference type="Pfam" id="PF07833">
    <property type="entry name" value="Cu_amine_oxidN1"/>
    <property type="match status" value="1"/>
</dbReference>
<accession>A0A645I2R4</accession>
<dbReference type="EMBL" id="VSSQ01104645">
    <property type="protein sequence ID" value="MPN45052.1"/>
    <property type="molecule type" value="Genomic_DNA"/>
</dbReference>